<feature type="domain" description="Alpha-2-macroglobulin bait region" evidence="5">
    <location>
        <begin position="969"/>
        <end position="1111"/>
    </location>
</feature>
<evidence type="ECO:0000256" key="1">
    <source>
        <dbReference type="ARBA" id="ARBA00010556"/>
    </source>
</evidence>
<dbReference type="Pfam" id="PF17972">
    <property type="entry name" value="bMG5"/>
    <property type="match status" value="1"/>
</dbReference>
<feature type="signal peptide" evidence="4">
    <location>
        <begin position="1"/>
        <end position="23"/>
    </location>
</feature>
<dbReference type="InterPro" id="IPR001599">
    <property type="entry name" value="Macroglobln_a2"/>
</dbReference>
<gene>
    <name evidence="7" type="ORF">G4D72_12370</name>
</gene>
<keyword evidence="3" id="KW-0175">Coiled coil</keyword>
<dbReference type="PANTHER" id="PTHR40094:SF1">
    <property type="entry name" value="UBIQUITIN DOMAIN-CONTAINING PROTEIN"/>
    <property type="match status" value="1"/>
</dbReference>
<dbReference type="InterPro" id="IPR041246">
    <property type="entry name" value="Bact_MG10"/>
</dbReference>
<dbReference type="SMART" id="SM01360">
    <property type="entry name" value="A2M"/>
    <property type="match status" value="1"/>
</dbReference>
<dbReference type="InterPro" id="IPR021868">
    <property type="entry name" value="Alpha_2_Macroglob_MG3"/>
</dbReference>
<dbReference type="Gene3D" id="2.60.40.1930">
    <property type="match status" value="1"/>
</dbReference>
<evidence type="ECO:0000256" key="2">
    <source>
        <dbReference type="ARBA" id="ARBA00022729"/>
    </source>
</evidence>
<dbReference type="PROSITE" id="PS51257">
    <property type="entry name" value="PROKAR_LIPOPROTEIN"/>
    <property type="match status" value="1"/>
</dbReference>
<dbReference type="SMART" id="SM01359">
    <property type="entry name" value="A2M_N_2"/>
    <property type="match status" value="1"/>
</dbReference>
<dbReference type="Pfam" id="PF17962">
    <property type="entry name" value="bMG6"/>
    <property type="match status" value="1"/>
</dbReference>
<dbReference type="Pfam" id="PF00207">
    <property type="entry name" value="A2M"/>
    <property type="match status" value="1"/>
</dbReference>
<dbReference type="SMART" id="SM01419">
    <property type="entry name" value="Thiol-ester_cl"/>
    <property type="match status" value="1"/>
</dbReference>
<evidence type="ECO:0000256" key="4">
    <source>
        <dbReference type="SAM" id="SignalP"/>
    </source>
</evidence>
<dbReference type="InterPro" id="IPR011625">
    <property type="entry name" value="A2M_N_BRD"/>
</dbReference>
<dbReference type="InterPro" id="IPR002890">
    <property type="entry name" value="MG2"/>
</dbReference>
<dbReference type="Proteomes" id="UP000800984">
    <property type="component" value="Unassembled WGS sequence"/>
</dbReference>
<keyword evidence="8" id="KW-1185">Reference proteome</keyword>
<dbReference type="Pfam" id="PF11974">
    <property type="entry name" value="bMG3"/>
    <property type="match status" value="1"/>
</dbReference>
<dbReference type="EMBL" id="JAAJBT010000009">
    <property type="protein sequence ID" value="NHM02902.1"/>
    <property type="molecule type" value="Genomic_DNA"/>
</dbReference>
<keyword evidence="2 4" id="KW-0732">Signal</keyword>
<evidence type="ECO:0000313" key="8">
    <source>
        <dbReference type="Proteomes" id="UP000800984"/>
    </source>
</evidence>
<dbReference type="InterPro" id="IPR008930">
    <property type="entry name" value="Terpenoid_cyclase/PrenylTrfase"/>
</dbReference>
<feature type="coiled-coil region" evidence="3">
    <location>
        <begin position="442"/>
        <end position="469"/>
    </location>
</feature>
<evidence type="ECO:0000259" key="6">
    <source>
        <dbReference type="SMART" id="SM01360"/>
    </source>
</evidence>
<accession>A0ABX0I705</accession>
<dbReference type="SUPFAM" id="SSF48239">
    <property type="entry name" value="Terpenoid cyclases/Protein prenyltransferases"/>
    <property type="match status" value="1"/>
</dbReference>
<dbReference type="Pfam" id="PF17973">
    <property type="entry name" value="bMG10"/>
    <property type="match status" value="1"/>
</dbReference>
<reference evidence="7 8" key="1">
    <citation type="submission" date="2020-02" db="EMBL/GenBank/DDBJ databases">
        <authorList>
            <person name="Chen W.-M."/>
        </authorList>
    </citation>
    <scope>NUCLEOTIDE SEQUENCE [LARGE SCALE GENOMIC DNA]</scope>
    <source>
        <strain evidence="7 8">KDG-16</strain>
    </source>
</reference>
<dbReference type="PANTHER" id="PTHR40094">
    <property type="entry name" value="ALPHA-2-MACROGLOBULIN HOMOLOG"/>
    <property type="match status" value="1"/>
</dbReference>
<protein>
    <recommendedName>
        <fullName evidence="9">Alpha-2-macroglobulin</fullName>
    </recommendedName>
</protein>
<comment type="caution">
    <text evidence="7">The sequence shown here is derived from an EMBL/GenBank/DDBJ whole genome shotgun (WGS) entry which is preliminary data.</text>
</comment>
<dbReference type="InterPro" id="IPR051802">
    <property type="entry name" value="YfhM-like"/>
</dbReference>
<dbReference type="Pfam" id="PF07678">
    <property type="entry name" value="TED_complement"/>
    <property type="match status" value="1"/>
</dbReference>
<comment type="similarity">
    <text evidence="1">Belongs to the protease inhibitor I39 (alpha-2-macroglobulin) family. Bacterial alpha-2-macroglobulin subfamily.</text>
</comment>
<organism evidence="7 8">
    <name type="scientific">Flavobacterium difficile</name>
    <dbReference type="NCBI Taxonomy" id="2709659"/>
    <lineage>
        <taxon>Bacteria</taxon>
        <taxon>Pseudomonadati</taxon>
        <taxon>Bacteroidota</taxon>
        <taxon>Flavobacteriia</taxon>
        <taxon>Flavobacteriales</taxon>
        <taxon>Flavobacteriaceae</taxon>
        <taxon>Flavobacterium</taxon>
    </lineage>
</organism>
<name>A0ABX0I705_9FLAO</name>
<evidence type="ECO:0008006" key="9">
    <source>
        <dbReference type="Google" id="ProtNLM"/>
    </source>
</evidence>
<dbReference type="Pfam" id="PF01835">
    <property type="entry name" value="MG2"/>
    <property type="match status" value="1"/>
</dbReference>
<evidence type="ECO:0000256" key="3">
    <source>
        <dbReference type="SAM" id="Coils"/>
    </source>
</evidence>
<sequence>MKAKRVLQLIVLLIVVVSCRKKAEDFNSKFELFKNYILNFSSGMVSSKSDIRLVLAFDNKNWKANEEIDEDLFSISPSVSGKVVALSANTLAFIPKEKLKQDTEYQVTFHLSKLKETPDKLEDFNFTIKTIKQDFAINTFDLQSYSKEYQYLNGTITSSDDLEFDVLNKLVKAEQKGKELKVKFLKNGAIKNEYRFTIDSIQRFASDSEIDIQWNGSSEDIEQKGNQIVEIPGQNNFKVVNSWVDQKEMQSLSINFSDPLSREQDFSGLVQVETASNLRFATAGNVLKVFFERPLKGELLTEVFEGIKNDIDKVLKEGFSKKITFEDAKPSVRFIKSGTILPSSNNLKINFEAVNLSAIDVKVYQIYKNNVLQFLQDNELNGGRNLRNVAQPISKSKIVLKSNSYTNYSKWNAYAIDLSKIVKTEPGAIYRVELSFKKKYSLLKCSSNLIDEEEESEEEEEEIRSVDEYYDDYYYENYSWMESADPCTDSYYYDIKIATNVIASDLGVVAKRGENGAYTFAVNNIITTEPEGNAKIELFTFQQQKLGEASTNSDGIGTIDLKKYAYFAIITKGNHTTYVKLDEGHSLSVSNFSVGGEALQKGLKGFIYTERGVWRPGDTLFVSFMLNDRESKLEKTHPIKLSVADPQGKTRYQAIKKYNDMNHYQFKVATRASDPTGNWEAKVSIGGVHFYKSLKIETIKPNRLKIKNGFSNATLYANYKNSANVSVAWLHGAVGKNLKLDMQAKYIQDITTFKGFEKFDFDDEVRTFGTEEVNVFSGKVDENGAANVAIEPRITNQAPGKLKMVLQTKAYEPGGDFSTDVVSATVSPYRTYVGIKTPELNKYGTLETDVVNKFEIATVGEKGQPKAVSNLEVHVFKVEWKWWWNASDNDLSSYNSSEVTMPYKRYLVSTNSSGKGSVAFSVPENDWGRYLIRVIDHNDGHATSLTTIIDWPAWSGKTKKGDASAANMLVFATDKDKYEVGDDIAVSFPSSEGGRALVSIENGTKVIQTKWIESKKGETKFSIEATKEMAPNVYIHITLLKPHASTVTDAPIRMYGIIPIEVIDKNTVLQPEIVLPTVLKPEQKTTLKVSEKNGKEMTYTIAIVDDGLLDLTNFKTPNAWDKFYARQALGVKTWDVYDDVIGAYGGKINQIFSIGGDQDLGGGKAKKANRFKPVIIHLGPFKLEKGQTKTHTIKLPNYIGSVRAMVVAGNAKESAYGSAEQTCLVKKPLMTLASFPRKISAKERITVPVTVFATEKYIKNVAVQVVASNGISVVGKKVQQITFANPDEKVVYFDVAVADFSGIAKLSFISTSGKEKSVYTVEVDVVNPNPVSQDFVEVVLPANSSKTLNWTTFGVYGSNKSRLEISSFPSVDFNGRLNYLIQYPHGCVEQTTSSVFPQLYLSDVVDIDANRKAQIQNNINAAIHKLGNFQIASGGLSYWQGNGNTDDWGTSYAGHFMFEAEKKGYVLPVAFKQKWVNFQQTEAKRWRYDASQKNDFAQAYRLYTLALSGNVDMASMNRLRETASISNETKYRLAATYALAGQKNAALNLIKGLSAQLNADMYGYYYGSEQRNKAMLLETYVLLDNKAEAFKQAIKVAKDLSSSKYMSTQSTAYSLYAISKFAIKNKGAGINATYSYAGKSNVVTSTKSFIDRKLEVKTGKYTTTIKNNSKAPIYVRVLNSGILPVGKEKVMEKNLNATVKFTTKAGATLDVSKIKQGTEVVAEITISNKGTEKMENIALSQIVPSGFEIMNTRYTDFGSFGKNVADYIDIRDDRTQFYFSLRVGESRTFRVLMNTSYLGQYYLPGIQCEAMYDNNYIVRTKGQWVTIIK</sequence>
<dbReference type="InterPro" id="IPR041462">
    <property type="entry name" value="Bact_A2M_MG6"/>
</dbReference>
<feature type="domain" description="Alpha-2-macroglobulin" evidence="6">
    <location>
        <begin position="1174"/>
        <end position="1265"/>
    </location>
</feature>
<proteinExistence type="inferred from homology"/>
<evidence type="ECO:0000259" key="5">
    <source>
        <dbReference type="SMART" id="SM01359"/>
    </source>
</evidence>
<dbReference type="Pfam" id="PF07703">
    <property type="entry name" value="A2M_BRD"/>
    <property type="match status" value="1"/>
</dbReference>
<dbReference type="CDD" id="cd02891">
    <property type="entry name" value="A2M_like"/>
    <property type="match status" value="1"/>
</dbReference>
<dbReference type="RefSeq" id="WP_166078042.1">
    <property type="nucleotide sequence ID" value="NZ_JAAJBT010000009.1"/>
</dbReference>
<dbReference type="InterPro" id="IPR011626">
    <property type="entry name" value="Alpha-macroglobulin_TED"/>
</dbReference>
<feature type="chain" id="PRO_5047386069" description="Alpha-2-macroglobulin" evidence="4">
    <location>
        <begin position="24"/>
        <end position="1829"/>
    </location>
</feature>
<dbReference type="InterPro" id="IPR041203">
    <property type="entry name" value="Bact_A2M_MG5"/>
</dbReference>
<dbReference type="Gene3D" id="1.50.10.20">
    <property type="match status" value="1"/>
</dbReference>
<evidence type="ECO:0000313" key="7">
    <source>
        <dbReference type="EMBL" id="NHM02902.1"/>
    </source>
</evidence>
<dbReference type="InterPro" id="IPR047565">
    <property type="entry name" value="Alpha-macroglob_thiol-ester_cl"/>
</dbReference>